<evidence type="ECO:0000313" key="3">
    <source>
        <dbReference type="Proteomes" id="UP001230807"/>
    </source>
</evidence>
<gene>
    <name evidence="2" type="ORF">QR695_03835</name>
</gene>
<feature type="transmembrane region" description="Helical" evidence="1">
    <location>
        <begin position="7"/>
        <end position="29"/>
    </location>
</feature>
<dbReference type="RefSeq" id="WP_214719623.1">
    <property type="nucleotide sequence ID" value="NZ_CP183077.1"/>
</dbReference>
<feature type="transmembrane region" description="Helical" evidence="1">
    <location>
        <begin position="93"/>
        <end position="112"/>
    </location>
</feature>
<reference evidence="2 3" key="1">
    <citation type="submission" date="2023-06" db="EMBL/GenBank/DDBJ databases">
        <title>Influencing factors and mechanism of Cr(VI) reduction by facultative anaerobic Exiguobacterium sp. PY14.</title>
        <authorList>
            <person name="Zou L."/>
        </authorList>
    </citation>
    <scope>NUCLEOTIDE SEQUENCE [LARGE SCALE GENOMIC DNA]</scope>
    <source>
        <strain evidence="2 3">PY14</strain>
    </source>
</reference>
<dbReference type="EMBL" id="JASWER010000001">
    <property type="protein sequence ID" value="MDL5376137.1"/>
    <property type="molecule type" value="Genomic_DNA"/>
</dbReference>
<accession>A0ABT7ML36</accession>
<proteinExistence type="predicted"/>
<keyword evidence="1" id="KW-1133">Transmembrane helix</keyword>
<sequence>MRWMSRLGLTAVLTVGAVFIGLRLINLLMEWWYRAPTSGLKLRPTPEASGYSNAMFEGAMRNPNEEELSRLKLDYLDYTIDSVTTVIDRGDGLFYWLLFLACVLLGGLIFTAKYRLKYRKRAKETASFTSRPSLRYSVSSSMASVEEPAWTGVTIRDALIAFNQALPPAKKWMSTETVLEWAHRIGLTDIDFKPYLDERYGMADPVTPEQVARFCMTLEQYEKTDSVE</sequence>
<keyword evidence="1" id="KW-0812">Transmembrane</keyword>
<evidence type="ECO:0008006" key="4">
    <source>
        <dbReference type="Google" id="ProtNLM"/>
    </source>
</evidence>
<keyword evidence="1" id="KW-0472">Membrane</keyword>
<comment type="caution">
    <text evidence="2">The sequence shown here is derived from an EMBL/GenBank/DDBJ whole genome shotgun (WGS) entry which is preliminary data.</text>
</comment>
<protein>
    <recommendedName>
        <fullName evidence="4">DUF4129 domain-containing protein</fullName>
    </recommendedName>
</protein>
<name>A0ABT7ML36_9BACL</name>
<organism evidence="2 3">
    <name type="scientific">Exiguobacterium mexicanum</name>
    <dbReference type="NCBI Taxonomy" id="340146"/>
    <lineage>
        <taxon>Bacteria</taxon>
        <taxon>Bacillati</taxon>
        <taxon>Bacillota</taxon>
        <taxon>Bacilli</taxon>
        <taxon>Bacillales</taxon>
        <taxon>Bacillales Family XII. Incertae Sedis</taxon>
        <taxon>Exiguobacterium</taxon>
    </lineage>
</organism>
<evidence type="ECO:0000313" key="2">
    <source>
        <dbReference type="EMBL" id="MDL5376137.1"/>
    </source>
</evidence>
<keyword evidence="3" id="KW-1185">Reference proteome</keyword>
<dbReference type="Proteomes" id="UP001230807">
    <property type="component" value="Unassembled WGS sequence"/>
</dbReference>
<evidence type="ECO:0000256" key="1">
    <source>
        <dbReference type="SAM" id="Phobius"/>
    </source>
</evidence>